<dbReference type="Proteomes" id="UP000549617">
    <property type="component" value="Unassembled WGS sequence"/>
</dbReference>
<evidence type="ECO:0000313" key="5">
    <source>
        <dbReference type="EMBL" id="MBB5685344.1"/>
    </source>
</evidence>
<organism evidence="5 6">
    <name type="scientific">Sphingobium boeckii</name>
    <dbReference type="NCBI Taxonomy" id="1082345"/>
    <lineage>
        <taxon>Bacteria</taxon>
        <taxon>Pseudomonadati</taxon>
        <taxon>Pseudomonadota</taxon>
        <taxon>Alphaproteobacteria</taxon>
        <taxon>Sphingomonadales</taxon>
        <taxon>Sphingomonadaceae</taxon>
        <taxon>Sphingobium</taxon>
    </lineage>
</organism>
<evidence type="ECO:0000256" key="2">
    <source>
        <dbReference type="PROSITE-ProRule" id="PRU10007"/>
    </source>
</evidence>
<dbReference type="InterPro" id="IPR016162">
    <property type="entry name" value="Ald_DH_N"/>
</dbReference>
<feature type="domain" description="Aldehyde dehydrogenase" evidence="4">
    <location>
        <begin position="14"/>
        <end position="468"/>
    </location>
</feature>
<dbReference type="SUPFAM" id="SSF53720">
    <property type="entry name" value="ALDH-like"/>
    <property type="match status" value="1"/>
</dbReference>
<dbReference type="InterPro" id="IPR016163">
    <property type="entry name" value="Ald_DH_C"/>
</dbReference>
<sequence>MASFAPVLAEAGWIARENPARPDEQVGRVREDDAASVAARVTEAATAQTRWVAYSLDQRIAILSAAFEAAATHAPAHAELLSREMGKLIADCLGEIRFGYALARDLLARAPRLLPDQSRGQGPGRRVVRRRPYGVIAAIVPWNAPIVLAMTKIVPALVSGNAIVVKPSPLSPLALSALIESIADHLPEPVLHVVNGGGAVGEALISAPGVAKVAFTGGTAVGGAVLRQASARLVPCVMELGGNDPLILLDDFDPTPDALQAIVWATFLNAGQVCMAAKRLLVPEVMAPRFIDAYVDVARRLFRLGDPLDGHVTMGPLITAASAAHIDRLATHSAQGGGTVVSLLPDGTALPDTGYFLPPRLVTGLDPTAPLVAEEQFGPIVPIVTYRDEADMLAQANAGDLGLSASIWTADPDRGWDTLGHVRAGFGMVNAHNRSGFSFDLPFGGIGASGFGREYGDEGLLEYSVVQSLHQPAARAGGGASYPTPL</sequence>
<dbReference type="Gene3D" id="3.40.309.10">
    <property type="entry name" value="Aldehyde Dehydrogenase, Chain A, domain 2"/>
    <property type="match status" value="1"/>
</dbReference>
<dbReference type="Pfam" id="PF00171">
    <property type="entry name" value="Aldedh"/>
    <property type="match status" value="1"/>
</dbReference>
<dbReference type="InterPro" id="IPR029510">
    <property type="entry name" value="Ald_DH_CS_GLU"/>
</dbReference>
<dbReference type="Gene3D" id="3.40.605.10">
    <property type="entry name" value="Aldehyde Dehydrogenase, Chain A, domain 1"/>
    <property type="match status" value="1"/>
</dbReference>
<keyword evidence="6" id="KW-1185">Reference proteome</keyword>
<comment type="similarity">
    <text evidence="3">Belongs to the aldehyde dehydrogenase family.</text>
</comment>
<dbReference type="InterPro" id="IPR016161">
    <property type="entry name" value="Ald_DH/histidinol_DH"/>
</dbReference>
<evidence type="ECO:0000313" key="6">
    <source>
        <dbReference type="Proteomes" id="UP000549617"/>
    </source>
</evidence>
<dbReference type="InterPro" id="IPR016160">
    <property type="entry name" value="Ald_DH_CS_CYS"/>
</dbReference>
<dbReference type="GO" id="GO:0016620">
    <property type="term" value="F:oxidoreductase activity, acting on the aldehyde or oxo group of donors, NAD or NADP as acceptor"/>
    <property type="evidence" value="ECO:0007669"/>
    <property type="project" value="InterPro"/>
</dbReference>
<proteinExistence type="inferred from homology"/>
<keyword evidence="1 3" id="KW-0560">Oxidoreductase</keyword>
<dbReference type="PANTHER" id="PTHR11699">
    <property type="entry name" value="ALDEHYDE DEHYDROGENASE-RELATED"/>
    <property type="match status" value="1"/>
</dbReference>
<name>A0A7W9AH38_9SPHN</name>
<accession>A0A7W9AH38</accession>
<dbReference type="EMBL" id="JACIJC010000002">
    <property type="protein sequence ID" value="MBB5685344.1"/>
    <property type="molecule type" value="Genomic_DNA"/>
</dbReference>
<reference evidence="5 6" key="1">
    <citation type="submission" date="2020-08" db="EMBL/GenBank/DDBJ databases">
        <title>Genomic Encyclopedia of Type Strains, Phase IV (KMG-IV): sequencing the most valuable type-strain genomes for metagenomic binning, comparative biology and taxonomic classification.</title>
        <authorList>
            <person name="Goeker M."/>
        </authorList>
    </citation>
    <scope>NUCLEOTIDE SEQUENCE [LARGE SCALE GENOMIC DNA]</scope>
    <source>
        <strain evidence="5 6">DSM 25079</strain>
    </source>
</reference>
<dbReference type="InterPro" id="IPR015590">
    <property type="entry name" value="Aldehyde_DH_dom"/>
</dbReference>
<evidence type="ECO:0000256" key="3">
    <source>
        <dbReference type="RuleBase" id="RU003345"/>
    </source>
</evidence>
<gene>
    <name evidence="5" type="ORF">FHS49_001352</name>
</gene>
<dbReference type="PROSITE" id="PS00687">
    <property type="entry name" value="ALDEHYDE_DEHYDR_GLU"/>
    <property type="match status" value="1"/>
</dbReference>
<evidence type="ECO:0000256" key="1">
    <source>
        <dbReference type="ARBA" id="ARBA00023002"/>
    </source>
</evidence>
<feature type="active site" evidence="2">
    <location>
        <position position="239"/>
    </location>
</feature>
<dbReference type="AlphaFoldDB" id="A0A7W9AH38"/>
<comment type="caution">
    <text evidence="5">The sequence shown here is derived from an EMBL/GenBank/DDBJ whole genome shotgun (WGS) entry which is preliminary data.</text>
</comment>
<evidence type="ECO:0000259" key="4">
    <source>
        <dbReference type="Pfam" id="PF00171"/>
    </source>
</evidence>
<protein>
    <submittedName>
        <fullName evidence="5">Acyl-CoA reductase-like NAD-dependent aldehyde dehydrogenase</fullName>
    </submittedName>
</protein>
<dbReference type="PROSITE" id="PS00070">
    <property type="entry name" value="ALDEHYDE_DEHYDR_CYS"/>
    <property type="match status" value="1"/>
</dbReference>
<dbReference type="RefSeq" id="WP_184016607.1">
    <property type="nucleotide sequence ID" value="NZ_JACIJC010000002.1"/>
</dbReference>